<dbReference type="Proteomes" id="UP000290365">
    <property type="component" value="Chromosome"/>
</dbReference>
<dbReference type="SMART" id="SM00448">
    <property type="entry name" value="REC"/>
    <property type="match status" value="1"/>
</dbReference>
<dbReference type="PANTHER" id="PTHR43214">
    <property type="entry name" value="TWO-COMPONENT RESPONSE REGULATOR"/>
    <property type="match status" value="1"/>
</dbReference>
<feature type="domain" description="HTH luxR-type" evidence="6">
    <location>
        <begin position="140"/>
        <end position="205"/>
    </location>
</feature>
<protein>
    <submittedName>
        <fullName evidence="8">Response regulator transcription factor</fullName>
    </submittedName>
</protein>
<name>A0A4P6JTV9_KTERU</name>
<dbReference type="GO" id="GO:0006355">
    <property type="term" value="P:regulation of DNA-templated transcription"/>
    <property type="evidence" value="ECO:0007669"/>
    <property type="project" value="InterPro"/>
</dbReference>
<dbReference type="InterPro" id="IPR000792">
    <property type="entry name" value="Tscrpt_reg_LuxR_C"/>
</dbReference>
<dbReference type="KEGG" id="kbs:EPA93_23420"/>
<dbReference type="SUPFAM" id="SSF46894">
    <property type="entry name" value="C-terminal effector domain of the bipartite response regulators"/>
    <property type="match status" value="1"/>
</dbReference>
<dbReference type="InterPro" id="IPR001789">
    <property type="entry name" value="Sig_transdc_resp-reg_receiver"/>
</dbReference>
<evidence type="ECO:0000256" key="3">
    <source>
        <dbReference type="ARBA" id="ARBA00023125"/>
    </source>
</evidence>
<reference evidence="8 9" key="1">
    <citation type="submission" date="2019-01" db="EMBL/GenBank/DDBJ databases">
        <title>Ktedonosporobacter rubrisoli SCAWS-G2.</title>
        <authorList>
            <person name="Huang Y."/>
            <person name="Yan B."/>
        </authorList>
    </citation>
    <scope>NUCLEOTIDE SEQUENCE [LARGE SCALE GENOMIC DNA]</scope>
    <source>
        <strain evidence="8 9">SCAWS-G2</strain>
    </source>
</reference>
<dbReference type="CDD" id="cd06170">
    <property type="entry name" value="LuxR_C_like"/>
    <property type="match status" value="1"/>
</dbReference>
<dbReference type="PROSITE" id="PS50110">
    <property type="entry name" value="RESPONSE_REGULATORY"/>
    <property type="match status" value="1"/>
</dbReference>
<keyword evidence="1 5" id="KW-0597">Phosphoprotein</keyword>
<evidence type="ECO:0000256" key="2">
    <source>
        <dbReference type="ARBA" id="ARBA00023015"/>
    </source>
</evidence>
<keyword evidence="4" id="KW-0804">Transcription</keyword>
<dbReference type="InterPro" id="IPR011006">
    <property type="entry name" value="CheY-like_superfamily"/>
</dbReference>
<accession>A0A4P6JTV9</accession>
<dbReference type="SUPFAM" id="SSF52172">
    <property type="entry name" value="CheY-like"/>
    <property type="match status" value="1"/>
</dbReference>
<dbReference type="GO" id="GO:0000160">
    <property type="term" value="P:phosphorelay signal transduction system"/>
    <property type="evidence" value="ECO:0007669"/>
    <property type="project" value="InterPro"/>
</dbReference>
<dbReference type="PROSITE" id="PS50043">
    <property type="entry name" value="HTH_LUXR_2"/>
    <property type="match status" value="1"/>
</dbReference>
<evidence type="ECO:0000259" key="7">
    <source>
        <dbReference type="PROSITE" id="PS50110"/>
    </source>
</evidence>
<dbReference type="InterPro" id="IPR039420">
    <property type="entry name" value="WalR-like"/>
</dbReference>
<dbReference type="Gene3D" id="3.40.50.2300">
    <property type="match status" value="1"/>
</dbReference>
<dbReference type="CDD" id="cd17535">
    <property type="entry name" value="REC_NarL-like"/>
    <property type="match status" value="1"/>
</dbReference>
<evidence type="ECO:0000259" key="6">
    <source>
        <dbReference type="PROSITE" id="PS50043"/>
    </source>
</evidence>
<dbReference type="OrthoDB" id="154278at2"/>
<dbReference type="GO" id="GO:0003677">
    <property type="term" value="F:DNA binding"/>
    <property type="evidence" value="ECO:0007669"/>
    <property type="project" value="UniProtKB-KW"/>
</dbReference>
<dbReference type="EMBL" id="CP035758">
    <property type="protein sequence ID" value="QBD78775.1"/>
    <property type="molecule type" value="Genomic_DNA"/>
</dbReference>
<feature type="modified residue" description="4-aspartylphosphate" evidence="5">
    <location>
        <position position="56"/>
    </location>
</feature>
<keyword evidence="3" id="KW-0238">DNA-binding</keyword>
<dbReference type="PANTHER" id="PTHR43214:SF24">
    <property type="entry name" value="TRANSCRIPTIONAL REGULATORY PROTEIN NARL-RELATED"/>
    <property type="match status" value="1"/>
</dbReference>
<evidence type="ECO:0000256" key="5">
    <source>
        <dbReference type="PROSITE-ProRule" id="PRU00169"/>
    </source>
</evidence>
<dbReference type="AlphaFoldDB" id="A0A4P6JTV9"/>
<organism evidence="8 9">
    <name type="scientific">Ktedonosporobacter rubrisoli</name>
    <dbReference type="NCBI Taxonomy" id="2509675"/>
    <lineage>
        <taxon>Bacteria</taxon>
        <taxon>Bacillati</taxon>
        <taxon>Chloroflexota</taxon>
        <taxon>Ktedonobacteria</taxon>
        <taxon>Ktedonobacterales</taxon>
        <taxon>Ktedonosporobacteraceae</taxon>
        <taxon>Ktedonosporobacter</taxon>
    </lineage>
</organism>
<dbReference type="SMART" id="SM00421">
    <property type="entry name" value="HTH_LUXR"/>
    <property type="match status" value="1"/>
</dbReference>
<proteinExistence type="predicted"/>
<dbReference type="InterPro" id="IPR058245">
    <property type="entry name" value="NreC/VraR/RcsB-like_REC"/>
</dbReference>
<sequence>MKPIQLVIADDHPVVREGLQKMLGNQPDFEIVGEASTGAEAVKLVSQLQPDVVLMDLRMPDLDGAAATAKIRALEVKTSVLILTTYESSVDILHAIEAGATGYLLKDAKKEELFSAIRTVARGQAILAPSVTTWLLHKVRTPAQITLTAREEEILALVARGASNKQIARTMRLSEATVKSHLLHLFEKLNVSDRTAAVTAALEHGLLRLET</sequence>
<evidence type="ECO:0000313" key="8">
    <source>
        <dbReference type="EMBL" id="QBD78775.1"/>
    </source>
</evidence>
<dbReference type="InterPro" id="IPR016032">
    <property type="entry name" value="Sig_transdc_resp-reg_C-effctor"/>
</dbReference>
<dbReference type="Pfam" id="PF00196">
    <property type="entry name" value="GerE"/>
    <property type="match status" value="1"/>
</dbReference>
<gene>
    <name evidence="8" type="ORF">EPA93_23420</name>
</gene>
<dbReference type="RefSeq" id="WP_129889828.1">
    <property type="nucleotide sequence ID" value="NZ_CP035758.1"/>
</dbReference>
<feature type="domain" description="Response regulatory" evidence="7">
    <location>
        <begin position="5"/>
        <end position="121"/>
    </location>
</feature>
<keyword evidence="2" id="KW-0805">Transcription regulation</keyword>
<evidence type="ECO:0000313" key="9">
    <source>
        <dbReference type="Proteomes" id="UP000290365"/>
    </source>
</evidence>
<dbReference type="PROSITE" id="PS00622">
    <property type="entry name" value="HTH_LUXR_1"/>
    <property type="match status" value="1"/>
</dbReference>
<dbReference type="PRINTS" id="PR00038">
    <property type="entry name" value="HTHLUXR"/>
</dbReference>
<keyword evidence="9" id="KW-1185">Reference proteome</keyword>
<dbReference type="Pfam" id="PF00072">
    <property type="entry name" value="Response_reg"/>
    <property type="match status" value="1"/>
</dbReference>
<evidence type="ECO:0000256" key="1">
    <source>
        <dbReference type="ARBA" id="ARBA00022553"/>
    </source>
</evidence>
<evidence type="ECO:0000256" key="4">
    <source>
        <dbReference type="ARBA" id="ARBA00023163"/>
    </source>
</evidence>